<dbReference type="Gene3D" id="1.10.3210.10">
    <property type="entry name" value="Hypothetical protein af1432"/>
    <property type="match status" value="2"/>
</dbReference>
<sequence length="1042" mass="119782">MKASFSLRKIIIGTFLATSTLTALLAIFLQYQNSKEIVKNNVLIQYNQAANSISNKVSELHLKAQNSIDLISHYAELTESISPKKLLPFFRKMLEQNKYFYQVYIANKDADFMLINLKSSQENSDDFRLAYWKSVLRYTGNNRFQIVTYYDENMRVIDSRHSIINAMDAENRVWFKNANKSKVFKSDPYLFLPMQQPGITYAREVKNKNTKTVVGIDILVARLSNMIKQENMLHGIETYLFSDAKVIASNNSKYLDHADKYSNVKKIEFTEKEKKYLRSHPILRVSNEDDWAPYDYIRSGIPRGYSIDYINILSKLIGVEINYINGNSWSELVALFKQNKIDVLNSVSKTEHNKNVALFSDPIGMTHLGLASLKSNNYKSIDEILKNTKNVNIAILEDSSLHNILTDKYANISIKEYTDVNVAMDSLLRDEIDAYLDDISVLTYVKQQYHFYDITNNKTDLVGYSGDKIRLAVSNNNEVLHGILNKAIKSFPITILDRINKEWLSMDATVGKDSVLPYKELSEMAYNKSYYDHLEPRFIDGEKLYFYVTPITNKKNDTFLGVVAPADVLYSEAIHDLKMSVLVILGLLISIILPVVMLIGFYLTNSLNQLRNETKKITQKKYDDVKLVHSYTKEISELSSSIYSLAHDVKKHEKEMNSFVDSFIHVIASAIDDKSPYTAGHCNRVPEIAILIAEAAHNYPSGLFADFKFKNDQEKREFSIAAWLHDCGKITTPEYIVDKGTKLESVNNRIHEIRTRFEVLWRDAEIQYLKNVLSDSSQEKTFAQELKLKRQQLHDDFAFIAQSNVGSEFMSDEDIERIYQLAEISWMRNFDDTIGLSPVEELRVGKVNCNVYPIEEKLLMDRPDHRIERIQEFYVDPAFAIKMDVPELQYDLGEIHNLTIRRGTLTAEDRFKINEHMISTIKILEKIPFPKSLANVPRYASTHHETMKGSGYPRKLSAEDLSIPERIIAVADVFEALTAADRPYKKAKPVSVAIDILHKMALDNLLDLAVFKLFVKSGVYKVYADKYLPEEQNDLVDISKYL</sequence>
<dbReference type="InterPro" id="IPR001638">
    <property type="entry name" value="Solute-binding_3/MltF_N"/>
</dbReference>
<dbReference type="PROSITE" id="PS51832">
    <property type="entry name" value="HD_GYP"/>
    <property type="match status" value="1"/>
</dbReference>
<evidence type="ECO:0000256" key="1">
    <source>
        <dbReference type="SAM" id="Phobius"/>
    </source>
</evidence>
<dbReference type="InterPro" id="IPR037522">
    <property type="entry name" value="HD_GYP_dom"/>
</dbReference>
<keyword evidence="1" id="KW-0472">Membrane</keyword>
<keyword evidence="1" id="KW-0812">Transmembrane</keyword>
<feature type="domain" description="HD-GYP" evidence="2">
    <location>
        <begin position="825"/>
        <end position="1029"/>
    </location>
</feature>
<gene>
    <name evidence="3" type="ORF">BTO08_05410</name>
</gene>
<dbReference type="SUPFAM" id="SSF53850">
    <property type="entry name" value="Periplasmic binding protein-like II"/>
    <property type="match status" value="1"/>
</dbReference>
<reference evidence="3 4" key="1">
    <citation type="submission" date="2016-12" db="EMBL/GenBank/DDBJ databases">
        <title>Diversity of luminous bacteria.</title>
        <authorList>
            <person name="Yoshizawa S."/>
            <person name="Kogure K."/>
        </authorList>
    </citation>
    <scope>NUCLEOTIDE SEQUENCE [LARGE SCALE GENOMIC DNA]</scope>
    <source>
        <strain evidence="3 4">LC1-200</strain>
    </source>
</reference>
<dbReference type="Proteomes" id="UP000238730">
    <property type="component" value="Unassembled WGS sequence"/>
</dbReference>
<dbReference type="Gene3D" id="3.40.190.10">
    <property type="entry name" value="Periplasmic binding protein-like II"/>
    <property type="match status" value="2"/>
</dbReference>
<dbReference type="SMART" id="SM00062">
    <property type="entry name" value="PBPb"/>
    <property type="match status" value="1"/>
</dbReference>
<protein>
    <recommendedName>
        <fullName evidence="2">HD-GYP domain-containing protein</fullName>
    </recommendedName>
</protein>
<dbReference type="CDD" id="cd00077">
    <property type="entry name" value="HDc"/>
    <property type="match status" value="1"/>
</dbReference>
<evidence type="ECO:0000313" key="4">
    <source>
        <dbReference type="Proteomes" id="UP000238730"/>
    </source>
</evidence>
<dbReference type="AlphaFoldDB" id="A0A2S7VXR5"/>
<dbReference type="RefSeq" id="WP_105060205.1">
    <property type="nucleotide sequence ID" value="NZ_MSCJ01000001.1"/>
</dbReference>
<proteinExistence type="predicted"/>
<dbReference type="OrthoDB" id="9764808at2"/>
<dbReference type="Pfam" id="PF00497">
    <property type="entry name" value="SBP_bac_3"/>
    <property type="match status" value="1"/>
</dbReference>
<dbReference type="InterPro" id="IPR052020">
    <property type="entry name" value="Cyclic_di-GMP/3'3'-cGAMP_PDE"/>
</dbReference>
<dbReference type="CDD" id="cd01007">
    <property type="entry name" value="PBP2_BvgS_HisK_like"/>
    <property type="match status" value="1"/>
</dbReference>
<dbReference type="InterPro" id="IPR003607">
    <property type="entry name" value="HD/PDEase_dom"/>
</dbReference>
<dbReference type="Pfam" id="PF13487">
    <property type="entry name" value="HD_5"/>
    <property type="match status" value="1"/>
</dbReference>
<feature type="transmembrane region" description="Helical" evidence="1">
    <location>
        <begin position="579"/>
        <end position="603"/>
    </location>
</feature>
<accession>A0A2S7VXR5</accession>
<keyword evidence="1" id="KW-1133">Transmembrane helix</keyword>
<dbReference type="EMBL" id="MSCJ01000001">
    <property type="protein sequence ID" value="PQJ66900.1"/>
    <property type="molecule type" value="Genomic_DNA"/>
</dbReference>
<name>A0A2S7VXR5_PHOAN</name>
<dbReference type="PANTHER" id="PTHR45228:SF5">
    <property type="entry name" value="CYCLIC DI-GMP PHOSPHODIESTERASE VC_1348-RELATED"/>
    <property type="match status" value="1"/>
</dbReference>
<dbReference type="Gene3D" id="6.10.340.10">
    <property type="match status" value="1"/>
</dbReference>
<dbReference type="GO" id="GO:0008081">
    <property type="term" value="F:phosphoric diester hydrolase activity"/>
    <property type="evidence" value="ECO:0007669"/>
    <property type="project" value="UniProtKB-ARBA"/>
</dbReference>
<dbReference type="PANTHER" id="PTHR45228">
    <property type="entry name" value="CYCLIC DI-GMP PHOSPHODIESTERASE TM_0186-RELATED"/>
    <property type="match status" value="1"/>
</dbReference>
<dbReference type="Gene3D" id="3.30.450.20">
    <property type="entry name" value="PAS domain"/>
    <property type="match status" value="1"/>
</dbReference>
<evidence type="ECO:0000259" key="2">
    <source>
        <dbReference type="PROSITE" id="PS51832"/>
    </source>
</evidence>
<evidence type="ECO:0000313" key="3">
    <source>
        <dbReference type="EMBL" id="PQJ66900.1"/>
    </source>
</evidence>
<dbReference type="SUPFAM" id="SSF109604">
    <property type="entry name" value="HD-domain/PDEase-like"/>
    <property type="match status" value="2"/>
</dbReference>
<comment type="caution">
    <text evidence="3">The sequence shown here is derived from an EMBL/GenBank/DDBJ whole genome shotgun (WGS) entry which is preliminary data.</text>
</comment>
<organism evidence="3 4">
    <name type="scientific">Photobacterium angustum</name>
    <dbReference type="NCBI Taxonomy" id="661"/>
    <lineage>
        <taxon>Bacteria</taxon>
        <taxon>Pseudomonadati</taxon>
        <taxon>Pseudomonadota</taxon>
        <taxon>Gammaproteobacteria</taxon>
        <taxon>Vibrionales</taxon>
        <taxon>Vibrionaceae</taxon>
        <taxon>Photobacterium</taxon>
    </lineage>
</organism>